<feature type="binding site" evidence="21">
    <location>
        <position position="45"/>
    </location>
    <ligand>
        <name>[2Fe-2S] cluster</name>
        <dbReference type="ChEBI" id="CHEBI:190135"/>
        <label>1</label>
    </ligand>
</feature>
<evidence type="ECO:0000256" key="11">
    <source>
        <dbReference type="ARBA" id="ARBA00023002"/>
    </source>
</evidence>
<evidence type="ECO:0000256" key="3">
    <source>
        <dbReference type="ARBA" id="ARBA00006849"/>
    </source>
</evidence>
<feature type="domain" description="2Fe-2S ferredoxin-type" evidence="22">
    <location>
        <begin position="6"/>
        <end position="93"/>
    </location>
</feature>
<dbReference type="PROSITE" id="PS00197">
    <property type="entry name" value="2FE2S_FER_1"/>
    <property type="match status" value="1"/>
</dbReference>
<dbReference type="SUPFAM" id="SSF54665">
    <property type="entry name" value="CO dehydrogenase molybdoprotein N-domain-like"/>
    <property type="match status" value="1"/>
</dbReference>
<feature type="binding site" evidence="20">
    <location>
        <position position="801"/>
    </location>
    <ligand>
        <name>substrate</name>
    </ligand>
</feature>
<dbReference type="FunFam" id="3.30.365.10:FF:000004">
    <property type="entry name" value="Xanthine dehydrogenase oxidase"/>
    <property type="match status" value="1"/>
</dbReference>
<evidence type="ECO:0000256" key="2">
    <source>
        <dbReference type="ARBA" id="ARBA00004275"/>
    </source>
</evidence>
<reference evidence="25" key="1">
    <citation type="submission" date="2010-06" db="EMBL/GenBank/DDBJ databases">
        <authorList>
            <person name="Jiang H."/>
            <person name="Abraham K."/>
            <person name="Ali S."/>
            <person name="Alsbrooks S.L."/>
            <person name="Anim B.N."/>
            <person name="Anosike U.S."/>
            <person name="Attaway T."/>
            <person name="Bandaranaike D.P."/>
            <person name="Battles P.K."/>
            <person name="Bell S.N."/>
            <person name="Bell A.V."/>
            <person name="Beltran B."/>
            <person name="Bickham C."/>
            <person name="Bustamante Y."/>
            <person name="Caleb T."/>
            <person name="Canada A."/>
            <person name="Cardenas V."/>
            <person name="Carter K."/>
            <person name="Chacko J."/>
            <person name="Chandrabose M.N."/>
            <person name="Chavez D."/>
            <person name="Chavez A."/>
            <person name="Chen L."/>
            <person name="Chu H.-S."/>
            <person name="Claassen K.J."/>
            <person name="Cockrell R."/>
            <person name="Collins M."/>
            <person name="Cooper J.A."/>
            <person name="Cree A."/>
            <person name="Curry S.M."/>
            <person name="Da Y."/>
            <person name="Dao M.D."/>
            <person name="Das B."/>
            <person name="Davila M.-L."/>
            <person name="Davy-Carroll L."/>
            <person name="Denson S."/>
            <person name="Dinh H."/>
            <person name="Ebong V.E."/>
            <person name="Edwards J.R."/>
            <person name="Egan A."/>
            <person name="El-Daye J."/>
            <person name="Escobedo L."/>
            <person name="Fernandez S."/>
            <person name="Fernando P.R."/>
            <person name="Flagg N."/>
            <person name="Forbes L.D."/>
            <person name="Fowler R.G."/>
            <person name="Fu Q."/>
            <person name="Gabisi R.A."/>
            <person name="Ganer J."/>
            <person name="Garbino Pronczuk A."/>
            <person name="Garcia R.M."/>
            <person name="Garner T."/>
            <person name="Garrett T.E."/>
            <person name="Gonzalez D.A."/>
            <person name="Hamid H."/>
            <person name="Hawkins E.S."/>
            <person name="Hirani K."/>
            <person name="Hogues M.E."/>
            <person name="Hollins B."/>
            <person name="Hsiao C.-H."/>
            <person name="Jabil R."/>
            <person name="James M.L."/>
            <person name="Jhangiani S.N."/>
            <person name="Johnson B."/>
            <person name="Johnson Q."/>
            <person name="Joshi V."/>
            <person name="Kalu J.B."/>
            <person name="Kam C."/>
            <person name="Kashfia A."/>
            <person name="Keebler J."/>
            <person name="Kisamo H."/>
            <person name="Kovar C.L."/>
            <person name="Lago L.A."/>
            <person name="Lai C.-Y."/>
            <person name="Laidlaw J."/>
            <person name="Lara F."/>
            <person name="Le T.-K."/>
            <person name="Lee S.L."/>
            <person name="Legall F.H."/>
            <person name="Lemon S.J."/>
            <person name="Lewis L.R."/>
            <person name="Li B."/>
            <person name="Liu Y."/>
            <person name="Liu Y.-S."/>
            <person name="Lopez J."/>
            <person name="Lozado R.J."/>
            <person name="Lu J."/>
            <person name="Madu R.C."/>
            <person name="Maheshwari M."/>
            <person name="Maheshwari R."/>
            <person name="Malloy K."/>
            <person name="Martinez E."/>
            <person name="Mathew T."/>
            <person name="Mercado I.C."/>
            <person name="Mercado C."/>
            <person name="Meyer B."/>
            <person name="Montgomery K."/>
            <person name="Morgan M.B."/>
            <person name="Munidasa M."/>
            <person name="Nazareth L.V."/>
            <person name="Nelson J."/>
            <person name="Ng B.M."/>
            <person name="Nguyen N.B."/>
            <person name="Nguyen P.Q."/>
            <person name="Nguyen T."/>
            <person name="Obregon M."/>
            <person name="Okwuonu G.O."/>
            <person name="Onwere C.G."/>
            <person name="Orozco G."/>
            <person name="Parra A."/>
            <person name="Patel S."/>
            <person name="Patil S."/>
            <person name="Perez A."/>
            <person name="Perez Y."/>
            <person name="Pham C."/>
            <person name="Primus E.L."/>
            <person name="Pu L.-L."/>
            <person name="Puazo M."/>
            <person name="Qin X."/>
            <person name="Quiroz J.B."/>
            <person name="Reese J."/>
            <person name="Richards S."/>
            <person name="Rives C.M."/>
            <person name="Robberts R."/>
            <person name="Ruiz S.J."/>
            <person name="Ruiz M.J."/>
            <person name="Santibanez J."/>
            <person name="Schneider B.W."/>
            <person name="Sisson I."/>
            <person name="Smith M."/>
            <person name="Sodergren E."/>
            <person name="Song X.-Z."/>
            <person name="Song B.B."/>
            <person name="Summersgill H."/>
            <person name="Thelus R."/>
            <person name="Thornton R.D."/>
            <person name="Trejos Z.Y."/>
            <person name="Usmani K."/>
            <person name="Vattathil S."/>
            <person name="Villasana D."/>
            <person name="Walker D.L."/>
            <person name="Wang S."/>
            <person name="Wang K."/>
            <person name="White C.S."/>
            <person name="Williams A.C."/>
            <person name="Williamson J."/>
            <person name="Wilson K."/>
            <person name="Woghiren I.O."/>
            <person name="Woodworth J.R."/>
            <person name="Worley K.C."/>
            <person name="Wright R.A."/>
            <person name="Wu W."/>
            <person name="Young L."/>
            <person name="Zhang L."/>
            <person name="Zhang J."/>
            <person name="Zhu Y."/>
            <person name="Muzny D.M."/>
            <person name="Weinstock G."/>
            <person name="Gibbs R.A."/>
        </authorList>
    </citation>
    <scope>NUCLEOTIDE SEQUENCE [LARGE SCALE GENOMIC DNA]</scope>
    <source>
        <strain evidence="25">LSR1</strain>
    </source>
</reference>
<dbReference type="SUPFAM" id="SSF55447">
    <property type="entry name" value="CO dehydrogenase flavoprotein C-terminal domain-like"/>
    <property type="match status" value="1"/>
</dbReference>
<evidence type="ECO:0000256" key="5">
    <source>
        <dbReference type="ARBA" id="ARBA00013123"/>
    </source>
</evidence>
<evidence type="ECO:0000256" key="10">
    <source>
        <dbReference type="ARBA" id="ARBA00022827"/>
    </source>
</evidence>
<dbReference type="Pfam" id="PF00111">
    <property type="entry name" value="Fer2"/>
    <property type="match status" value="1"/>
</dbReference>
<dbReference type="InterPro" id="IPR036318">
    <property type="entry name" value="FAD-bd_PCMH-like_sf"/>
</dbReference>
<keyword evidence="8 21" id="KW-0001">2Fe-2S</keyword>
<dbReference type="Gene3D" id="1.10.150.120">
    <property type="entry name" value="[2Fe-2S]-binding domain"/>
    <property type="match status" value="1"/>
</dbReference>
<feature type="binding site" evidence="21">
    <location>
        <position position="911"/>
    </location>
    <ligand>
        <name>Mo-molybdopterin</name>
        <dbReference type="ChEBI" id="CHEBI:71302"/>
    </ligand>
    <ligandPart>
        <name>Mo</name>
        <dbReference type="ChEBI" id="CHEBI:28685"/>
    </ligandPart>
</feature>
<feature type="binding site" evidence="21">
    <location>
        <position position="53"/>
    </location>
    <ligand>
        <name>[2Fe-2S] cluster</name>
        <dbReference type="ChEBI" id="CHEBI:190135"/>
        <label>1</label>
    </ligand>
</feature>
<comment type="cofactor">
    <cofactor evidence="21">
        <name>Mo-molybdopterin</name>
        <dbReference type="ChEBI" id="CHEBI:71302"/>
    </cofactor>
    <text evidence="21">Binds 1 Mo-molybdopterin (Mo-MPT) cofactor per subunit.</text>
</comment>
<keyword evidence="10 20" id="KW-0274">FAD</keyword>
<feature type="binding site" evidence="21">
    <location>
        <position position="766"/>
    </location>
    <ligand>
        <name>Mo-molybdopterin</name>
        <dbReference type="ChEBI" id="CHEBI:71302"/>
    </ligand>
    <ligandPart>
        <name>Mo</name>
        <dbReference type="ChEBI" id="CHEBI:28685"/>
    </ligandPart>
</feature>
<dbReference type="Pfam" id="PF01315">
    <property type="entry name" value="Ald_Xan_dh_C"/>
    <property type="match status" value="1"/>
</dbReference>
<dbReference type="Pfam" id="PF01799">
    <property type="entry name" value="Fer2_2"/>
    <property type="match status" value="1"/>
</dbReference>
<feature type="binding site" evidence="20">
    <location>
        <position position="338"/>
    </location>
    <ligand>
        <name>FAD</name>
        <dbReference type="ChEBI" id="CHEBI:57692"/>
    </ligand>
</feature>
<reference evidence="24" key="2">
    <citation type="submission" date="2022-06" db="UniProtKB">
        <authorList>
            <consortium name="EnsemblMetazoa"/>
        </authorList>
    </citation>
    <scope>IDENTIFICATION</scope>
</reference>
<dbReference type="PANTHER" id="PTHR45444">
    <property type="entry name" value="XANTHINE DEHYDROGENASE"/>
    <property type="match status" value="1"/>
</dbReference>
<evidence type="ECO:0000259" key="23">
    <source>
        <dbReference type="PROSITE" id="PS51387"/>
    </source>
</evidence>
<keyword evidence="7" id="KW-0285">Flavoprotein</keyword>
<dbReference type="EnsemblMetazoa" id="XM_016809559.2">
    <property type="protein sequence ID" value="XP_016665048.1"/>
    <property type="gene ID" value="LOC100169249"/>
</dbReference>
<feature type="binding site" evidence="21">
    <location>
        <position position="50"/>
    </location>
    <ligand>
        <name>[2Fe-2S] cluster</name>
        <dbReference type="ChEBI" id="CHEBI:190135"/>
        <label>1</label>
    </ligand>
</feature>
<evidence type="ECO:0000256" key="14">
    <source>
        <dbReference type="ARBA" id="ARBA00023027"/>
    </source>
</evidence>
<dbReference type="Gene3D" id="3.90.1170.50">
    <property type="entry name" value="Aldehyde oxidase/xanthine dehydrogenase, a/b hammerhead"/>
    <property type="match status" value="1"/>
</dbReference>
<dbReference type="NCBIfam" id="TIGR02963">
    <property type="entry name" value="xanthine_xdhA"/>
    <property type="match status" value="1"/>
</dbReference>
<comment type="cofactor">
    <cofactor evidence="1 20">
        <name>FAD</name>
        <dbReference type="ChEBI" id="CHEBI:57692"/>
    </cofactor>
</comment>
<proteinExistence type="inferred from homology"/>
<dbReference type="InterPro" id="IPR016169">
    <property type="entry name" value="FAD-bd_PCMH_sub2"/>
</dbReference>
<dbReference type="Pfam" id="PF02738">
    <property type="entry name" value="MoCoBD_1"/>
    <property type="match status" value="1"/>
</dbReference>
<feature type="domain" description="FAD-binding PCMH-type" evidence="23">
    <location>
        <begin position="230"/>
        <end position="416"/>
    </location>
</feature>
<dbReference type="GO" id="GO:0005777">
    <property type="term" value="C:peroxisome"/>
    <property type="evidence" value="ECO:0007669"/>
    <property type="project" value="UniProtKB-SubCell"/>
</dbReference>
<dbReference type="SMART" id="SM01008">
    <property type="entry name" value="Ald_Xan_dh_C"/>
    <property type="match status" value="1"/>
</dbReference>
<accession>A0A8R2D7X7</accession>
<dbReference type="InterPro" id="IPR036683">
    <property type="entry name" value="CO_DH_flav_C_dom_sf"/>
</dbReference>
<feature type="binding site" evidence="21">
    <location>
        <position position="75"/>
    </location>
    <ligand>
        <name>[2Fe-2S] cluster</name>
        <dbReference type="ChEBI" id="CHEBI:190135"/>
        <label>1</label>
    </ligand>
</feature>
<dbReference type="InterPro" id="IPR001041">
    <property type="entry name" value="2Fe-2S_ferredoxin-type"/>
</dbReference>
<evidence type="ECO:0000256" key="18">
    <source>
        <dbReference type="ARBA" id="ARBA00049517"/>
    </source>
</evidence>
<comment type="catalytic activity">
    <reaction evidence="17">
        <text>xanthine + NAD(+) + H2O = urate + NADH + H(+)</text>
        <dbReference type="Rhea" id="RHEA:16669"/>
        <dbReference type="ChEBI" id="CHEBI:15377"/>
        <dbReference type="ChEBI" id="CHEBI:15378"/>
        <dbReference type="ChEBI" id="CHEBI:17712"/>
        <dbReference type="ChEBI" id="CHEBI:17775"/>
        <dbReference type="ChEBI" id="CHEBI:57540"/>
        <dbReference type="ChEBI" id="CHEBI:57945"/>
        <dbReference type="EC" id="1.17.1.4"/>
    </reaction>
</comment>
<comment type="cofactor">
    <cofactor evidence="21">
        <name>[2Fe-2S] cluster</name>
        <dbReference type="ChEBI" id="CHEBI:190135"/>
    </cofactor>
    <text evidence="21">Binds 2 [2Fe-2S] clusters.</text>
</comment>
<keyword evidence="6 21" id="KW-0500">Molybdenum</keyword>
<evidence type="ECO:0000256" key="9">
    <source>
        <dbReference type="ARBA" id="ARBA00022723"/>
    </source>
</evidence>
<dbReference type="FunFam" id="3.90.1170.50:FF:000001">
    <property type="entry name" value="Aldehyde oxidase 1"/>
    <property type="match status" value="1"/>
</dbReference>
<dbReference type="PROSITE" id="PS51387">
    <property type="entry name" value="FAD_PCMH"/>
    <property type="match status" value="1"/>
</dbReference>
<dbReference type="GO" id="GO:0051537">
    <property type="term" value="F:2 iron, 2 sulfur cluster binding"/>
    <property type="evidence" value="ECO:0007669"/>
    <property type="project" value="UniProtKB-KW"/>
</dbReference>
<evidence type="ECO:0000256" key="16">
    <source>
        <dbReference type="ARBA" id="ARBA00034078"/>
    </source>
</evidence>
<dbReference type="SMART" id="SM01092">
    <property type="entry name" value="CO_deh_flav_C"/>
    <property type="match status" value="1"/>
</dbReference>
<dbReference type="InterPro" id="IPR037165">
    <property type="entry name" value="AldOxase/xan_DH_Mopterin-bd_sf"/>
</dbReference>
<evidence type="ECO:0000256" key="13">
    <source>
        <dbReference type="ARBA" id="ARBA00023014"/>
    </source>
</evidence>
<dbReference type="GO" id="GO:0005506">
    <property type="term" value="F:iron ion binding"/>
    <property type="evidence" value="ECO:0007669"/>
    <property type="project" value="InterPro"/>
</dbReference>
<dbReference type="Pfam" id="PF20256">
    <property type="entry name" value="MoCoBD_2"/>
    <property type="match status" value="1"/>
</dbReference>
<evidence type="ECO:0000313" key="25">
    <source>
        <dbReference type="Proteomes" id="UP000007819"/>
    </source>
</evidence>
<dbReference type="Gene3D" id="3.30.365.10">
    <property type="entry name" value="Aldehyde oxidase/xanthine dehydrogenase, molybdopterin binding domain"/>
    <property type="match status" value="4"/>
</dbReference>
<dbReference type="GO" id="GO:0043546">
    <property type="term" value="F:molybdopterin cofactor binding"/>
    <property type="evidence" value="ECO:0007669"/>
    <property type="project" value="InterPro"/>
</dbReference>
<dbReference type="FunFam" id="3.30.465.10:FF:000004">
    <property type="entry name" value="Xanthine dehydrogenase/oxidase"/>
    <property type="match status" value="1"/>
</dbReference>
<dbReference type="InterPro" id="IPR036884">
    <property type="entry name" value="2Fe-2S-bd_dom_sf"/>
</dbReference>
<feature type="binding site" evidence="20">
    <location>
        <position position="913"/>
    </location>
    <ligand>
        <name>substrate</name>
    </ligand>
</feature>
<keyword evidence="15" id="KW-0576">Peroxisome</keyword>
<dbReference type="InterPro" id="IPR016167">
    <property type="entry name" value="FAD-bd_PCMH_sub1"/>
</dbReference>
<name>A0A8R2D7X7_ACYPI</name>
<comment type="similarity">
    <text evidence="3">Belongs to the xanthine dehydrogenase family.</text>
</comment>
<evidence type="ECO:0000256" key="17">
    <source>
        <dbReference type="ARBA" id="ARBA00049017"/>
    </source>
</evidence>
<dbReference type="Gene3D" id="3.30.390.50">
    <property type="entry name" value="CO dehydrogenase flavoprotein, C-terminal domain"/>
    <property type="match status" value="1"/>
</dbReference>
<dbReference type="Gene3D" id="3.30.43.10">
    <property type="entry name" value="Uridine Diphospho-n-acetylenolpyruvylglucosamine Reductase, domain 2"/>
    <property type="match status" value="1"/>
</dbReference>
<evidence type="ECO:0000259" key="22">
    <source>
        <dbReference type="PROSITE" id="PS51085"/>
    </source>
</evidence>
<dbReference type="InterPro" id="IPR002888">
    <property type="entry name" value="2Fe-2S-bd"/>
</dbReference>
<evidence type="ECO:0000256" key="20">
    <source>
        <dbReference type="PIRSR" id="PIRSR000127-2"/>
    </source>
</evidence>
<dbReference type="InterPro" id="IPR002346">
    <property type="entry name" value="Mopterin_DH_FAD-bd"/>
</dbReference>
<comment type="cofactor">
    <cofactor evidence="16">
        <name>[2Fe-2S] cluster</name>
        <dbReference type="ChEBI" id="CHEBI:190135"/>
    </cofactor>
</comment>
<dbReference type="GO" id="GO:0004854">
    <property type="term" value="F:xanthine dehydrogenase activity"/>
    <property type="evidence" value="ECO:0007669"/>
    <property type="project" value="UniProtKB-EC"/>
</dbReference>
<dbReference type="OrthoDB" id="8300278at2759"/>
<protein>
    <recommendedName>
        <fullName evidence="5">xanthine dehydrogenase</fullName>
        <ecNumber evidence="5">1.17.1.4</ecNumber>
    </recommendedName>
</protein>
<dbReference type="InterPro" id="IPR014307">
    <property type="entry name" value="Xanthine_DH_ssu"/>
</dbReference>
<dbReference type="KEGG" id="api:100169249"/>
<evidence type="ECO:0000256" key="7">
    <source>
        <dbReference type="ARBA" id="ARBA00022630"/>
    </source>
</evidence>
<feature type="binding site" evidence="21">
    <location>
        <position position="151"/>
    </location>
    <ligand>
        <name>[2Fe-2S] cluster</name>
        <dbReference type="ChEBI" id="CHEBI:190135"/>
        <label>2</label>
    </ligand>
</feature>
<dbReference type="InterPro" id="IPR008274">
    <property type="entry name" value="AldOxase/xan_DH_MoCoBD1"/>
</dbReference>
<feature type="binding site" evidence="21">
    <location>
        <position position="1080"/>
    </location>
    <ligand>
        <name>Mo-molybdopterin</name>
        <dbReference type="ChEBI" id="CHEBI:71302"/>
    </ligand>
    <ligandPart>
        <name>Mo</name>
        <dbReference type="ChEBI" id="CHEBI:28685"/>
    </ligandPart>
</feature>
<dbReference type="SUPFAM" id="SSF54292">
    <property type="entry name" value="2Fe-2S ferredoxin-like"/>
    <property type="match status" value="1"/>
</dbReference>
<dbReference type="EC" id="1.17.1.4" evidence="5"/>
<feature type="binding site" evidence="20">
    <location>
        <position position="361"/>
    </location>
    <ligand>
        <name>FAD</name>
        <dbReference type="ChEBI" id="CHEBI:57692"/>
    </ligand>
</feature>
<feature type="binding site" evidence="20">
    <location>
        <position position="879"/>
    </location>
    <ligand>
        <name>substrate</name>
    </ligand>
</feature>
<dbReference type="CTD" id="41605"/>
<dbReference type="InterPro" id="IPR012675">
    <property type="entry name" value="Beta-grasp_dom_sf"/>
</dbReference>
<dbReference type="FunFam" id="3.30.365.10:FF:000001">
    <property type="entry name" value="Xanthine dehydrogenase oxidase"/>
    <property type="match status" value="1"/>
</dbReference>
<evidence type="ECO:0000256" key="8">
    <source>
        <dbReference type="ARBA" id="ARBA00022714"/>
    </source>
</evidence>
<keyword evidence="25" id="KW-1185">Reference proteome</keyword>
<feature type="binding site" evidence="21">
    <location>
        <position position="797"/>
    </location>
    <ligand>
        <name>Mo-molybdopterin</name>
        <dbReference type="ChEBI" id="CHEBI:71302"/>
    </ligand>
    <ligandPart>
        <name>Mo</name>
        <dbReference type="ChEBI" id="CHEBI:28685"/>
    </ligandPart>
</feature>
<dbReference type="InterPro" id="IPR000674">
    <property type="entry name" value="Ald_Oxase/Xan_DH_a/b"/>
</dbReference>
<keyword evidence="9 21" id="KW-0479">Metal-binding</keyword>
<dbReference type="InterPro" id="IPR006058">
    <property type="entry name" value="2Fe2S_fd_BS"/>
</dbReference>
<evidence type="ECO:0000256" key="15">
    <source>
        <dbReference type="ARBA" id="ARBA00023140"/>
    </source>
</evidence>
<dbReference type="Gene3D" id="3.10.20.30">
    <property type="match status" value="1"/>
</dbReference>
<dbReference type="InterPro" id="IPR016208">
    <property type="entry name" value="Ald_Oxase/xanthine_DH-like"/>
</dbReference>
<dbReference type="SUPFAM" id="SSF56003">
    <property type="entry name" value="Molybdenum cofactor-binding domain"/>
    <property type="match status" value="1"/>
</dbReference>
<dbReference type="SUPFAM" id="SSF56176">
    <property type="entry name" value="FAD-binding/transporter-associated domain-like"/>
    <property type="match status" value="1"/>
</dbReference>
<feature type="active site" description="Proton acceptor" evidence="19">
    <location>
        <position position="1262"/>
    </location>
</feature>
<comment type="catalytic activity">
    <reaction evidence="18">
        <text>hypoxanthine + NAD(+) + H2O = xanthine + NADH + H(+)</text>
        <dbReference type="Rhea" id="RHEA:24670"/>
        <dbReference type="ChEBI" id="CHEBI:15377"/>
        <dbReference type="ChEBI" id="CHEBI:15378"/>
        <dbReference type="ChEBI" id="CHEBI:17368"/>
        <dbReference type="ChEBI" id="CHEBI:17712"/>
        <dbReference type="ChEBI" id="CHEBI:57540"/>
        <dbReference type="ChEBI" id="CHEBI:57945"/>
        <dbReference type="EC" id="1.17.1.4"/>
    </reaction>
</comment>
<dbReference type="Gene3D" id="3.30.465.10">
    <property type="match status" value="1"/>
</dbReference>
<dbReference type="InterPro" id="IPR036856">
    <property type="entry name" value="Ald_Oxase/Xan_DH_a/b_sf"/>
</dbReference>
<dbReference type="GeneID" id="100169249"/>
<organism evidence="24 25">
    <name type="scientific">Acyrthosiphon pisum</name>
    <name type="common">Pea aphid</name>
    <dbReference type="NCBI Taxonomy" id="7029"/>
    <lineage>
        <taxon>Eukaryota</taxon>
        <taxon>Metazoa</taxon>
        <taxon>Ecdysozoa</taxon>
        <taxon>Arthropoda</taxon>
        <taxon>Hexapoda</taxon>
        <taxon>Insecta</taxon>
        <taxon>Pterygota</taxon>
        <taxon>Neoptera</taxon>
        <taxon>Paraneoptera</taxon>
        <taxon>Hemiptera</taxon>
        <taxon>Sternorrhyncha</taxon>
        <taxon>Aphidomorpha</taxon>
        <taxon>Aphidoidea</taxon>
        <taxon>Aphididae</taxon>
        <taxon>Macrosiphini</taxon>
        <taxon>Acyrthosiphon</taxon>
    </lineage>
</organism>
<dbReference type="InterPro" id="IPR036010">
    <property type="entry name" value="2Fe-2S_ferredoxin-like_sf"/>
</dbReference>
<comment type="subunit">
    <text evidence="4">Homodimer.</text>
</comment>
<dbReference type="InterPro" id="IPR046867">
    <property type="entry name" value="AldOxase/xan_DH_MoCoBD2"/>
</dbReference>
<dbReference type="Proteomes" id="UP000007819">
    <property type="component" value="Chromosome A1"/>
</dbReference>
<keyword evidence="11" id="KW-0560">Oxidoreductase</keyword>
<dbReference type="InterPro" id="IPR022407">
    <property type="entry name" value="OxRdtase_Mopterin_BS"/>
</dbReference>
<dbReference type="PANTHER" id="PTHR45444:SF3">
    <property type="entry name" value="XANTHINE DEHYDROGENASE"/>
    <property type="match status" value="1"/>
</dbReference>
<dbReference type="CDD" id="cd00207">
    <property type="entry name" value="fer2"/>
    <property type="match status" value="1"/>
</dbReference>
<sequence length="1330" mass="147008">MENITSTLIFFVNGKKVVETKADPHWTLLYYLRNKLSLCGTKLGCAEGGCGACTVMVSKYDHVKKSPLHMSVNACLCPVVSIHGCAIITVEGIGSTKTRLHPVQERIAKSHGSQCGFCTPGIVMSVYAMLRSLEKTPDENDLEIALQGNLCRCTGYRPILEGLMTLTTCDKISNGCSMGNKCCMKNKKIENDAEDMSNLSEFLPYDPSQEPIFPPELILTKEFDEEYLIFRGKTTTWYRPTSILELLELKYKYPNARIIVGNTEVGVEIKFKNCQYPVMIQPNKVSELNVIKKCTKGLIIGAAVTIDRLENELKKLIDIMPDHKIQIMKSILEMIPWFASKQIRNVACIAGNIITGSPISDLNPIFLAARCQLKVQSKKNGIRFLKMDKTFFTGYRQNVLHPDEVVVDLFVPFTQKNTFFKSIKQSRRKEDDIALVNAAFYVEMSNNIVKDAELVFGGMSATAVIAQKTKSLLINSKWSESLLDDVYLELLKDLPLASNAPGGMVTYRKSLVLSLFFKFYHYVSNQLSFKMMDVHNLSNGCNNPATHISKYAQYYHIVPNSQSPVDAVGKPLVHKSAIQQTTGEAVYCDDIPRRSDELYLAVKTSTHAHAKIKSIDYTEALSQPGVVIIVDEKDLPGNRNMVGVMPIKDDYVFAREKVVNVGQIICGLIAIDPITAQDAIKLIHVQYEELKPIITIEEAIKSESFYDGRCAYLEKGCIDQGFKESNHSLNGTLRIGGQDHFYLETQCCIAIPTNEHNEIEIISSTQSPNELQESISHCLDIPINRVVCKTKRLGGGFGGKETKGFIIGVPCAVAAVKTGKSVRCMLDRHEDMLITGGRNPFLCHYRVGFNEYGQIQALDVSVYNNGGSSRDLSAGTVERCVSHLTNTYHIPHVRISGYTCATNLSSNTAFRGFGAPQGMFFAESIIDHISRELKIDSNAVRAKNFFVNGQITHYNQLISNFTAKNCWDEVLERSKYTLNSNKIVEFNRANRWKKRGIAAIPTMYGIGFSGGSAFLNQAGALLLVYVDGSVLLAHGGVEMGQGLHTKMIQVASRALGIPAELIHVKETSTDKVANASPTAGSFSSDLNGMAVLNACEIVKARLEPIKKRNPGGTWAEWVKTAYFEKVNLCASGFYANHTIGTTTDQGTVNYVLYYTSGAAVSVVEVDCLTGDHEVLSTDIVMDVGQSLNPAIDVGQIEGAFMQGYGLFTLEELVYSPKGMLYTRGPGTYKIPGFSDIPKQFTVSLLKGSENPRAVYSSKAVGEPPLFLSASIFFAIKNAIYSAREDAGVTGYFRLDAPATVEKIRMSCKDNITEKLEKYETDVAESWNIIV</sequence>
<dbReference type="FunFam" id="3.30.43.10:FF:000001">
    <property type="entry name" value="Xanthine dehydrogenase/oxidase"/>
    <property type="match status" value="1"/>
</dbReference>
<feature type="binding site" evidence="21">
    <location>
        <position position="115"/>
    </location>
    <ligand>
        <name>[2Fe-2S] cluster</name>
        <dbReference type="ChEBI" id="CHEBI:190135"/>
        <label>2</label>
    </ligand>
</feature>
<dbReference type="RefSeq" id="XP_016665048.1">
    <property type="nucleotide sequence ID" value="XM_016809559.2"/>
</dbReference>
<evidence type="ECO:0000256" key="19">
    <source>
        <dbReference type="PIRSR" id="PIRSR000127-1"/>
    </source>
</evidence>
<dbReference type="FunFam" id="3.30.365.10:FF:000003">
    <property type="entry name" value="Aldehyde oxidase 1"/>
    <property type="match status" value="1"/>
</dbReference>
<evidence type="ECO:0000256" key="6">
    <source>
        <dbReference type="ARBA" id="ARBA00022505"/>
    </source>
</evidence>
<feature type="binding site" evidence="20">
    <location>
        <begin position="258"/>
        <end position="265"/>
    </location>
    <ligand>
        <name>FAD</name>
        <dbReference type="ChEBI" id="CHEBI:57692"/>
    </ligand>
</feature>
<evidence type="ECO:0000256" key="1">
    <source>
        <dbReference type="ARBA" id="ARBA00001974"/>
    </source>
</evidence>
<dbReference type="PROSITE" id="PS00559">
    <property type="entry name" value="MOLYBDOPTERIN_EUK"/>
    <property type="match status" value="1"/>
</dbReference>
<evidence type="ECO:0000256" key="21">
    <source>
        <dbReference type="PIRSR" id="PIRSR000127-3"/>
    </source>
</evidence>
<feature type="binding site" evidence="21">
    <location>
        <position position="153"/>
    </location>
    <ligand>
        <name>[2Fe-2S] cluster</name>
        <dbReference type="ChEBI" id="CHEBI:190135"/>
        <label>2</label>
    </ligand>
</feature>
<dbReference type="Pfam" id="PF03450">
    <property type="entry name" value="CO_deh_flav_C"/>
    <property type="match status" value="1"/>
</dbReference>
<dbReference type="PROSITE" id="PS51085">
    <property type="entry name" value="2FE2S_FER_2"/>
    <property type="match status" value="1"/>
</dbReference>
<dbReference type="SUPFAM" id="SSF47741">
    <property type="entry name" value="CO dehydrogenase ISP C-domain like"/>
    <property type="match status" value="1"/>
</dbReference>
<dbReference type="InterPro" id="IPR016166">
    <property type="entry name" value="FAD-bd_PCMH"/>
</dbReference>
<dbReference type="InterPro" id="IPR005107">
    <property type="entry name" value="CO_DH_flav_C"/>
</dbReference>
<dbReference type="SMR" id="A0A8R2D7X7"/>
<evidence type="ECO:0000313" key="24">
    <source>
        <dbReference type="EnsemblMetazoa" id="XP_016665048.1"/>
    </source>
</evidence>
<dbReference type="GO" id="GO:0071949">
    <property type="term" value="F:FAD binding"/>
    <property type="evidence" value="ECO:0007669"/>
    <property type="project" value="InterPro"/>
</dbReference>
<dbReference type="Pfam" id="PF00941">
    <property type="entry name" value="FAD_binding_5"/>
    <property type="match status" value="1"/>
</dbReference>
<feature type="binding site" evidence="21">
    <location>
        <position position="118"/>
    </location>
    <ligand>
        <name>[2Fe-2S] cluster</name>
        <dbReference type="ChEBI" id="CHEBI:190135"/>
        <label>2</label>
    </ligand>
</feature>
<keyword evidence="13 21" id="KW-0411">Iron-sulfur</keyword>
<feature type="binding site" evidence="20">
    <location>
        <position position="424"/>
    </location>
    <ligand>
        <name>FAD</name>
        <dbReference type="ChEBI" id="CHEBI:57692"/>
    </ligand>
</feature>
<comment type="subcellular location">
    <subcellularLocation>
        <location evidence="2">Peroxisome</location>
    </subcellularLocation>
</comment>
<evidence type="ECO:0000256" key="4">
    <source>
        <dbReference type="ARBA" id="ARBA00011738"/>
    </source>
</evidence>
<keyword evidence="14" id="KW-0520">NAD</keyword>
<dbReference type="FunFam" id="3.10.20.30:FF:000015">
    <property type="entry name" value="Aldehyde oxidase 1"/>
    <property type="match status" value="1"/>
</dbReference>
<keyword evidence="12 21" id="KW-0408">Iron</keyword>
<dbReference type="PIRSF" id="PIRSF000127">
    <property type="entry name" value="Xanthine_DH"/>
    <property type="match status" value="1"/>
</dbReference>
<evidence type="ECO:0000256" key="12">
    <source>
        <dbReference type="ARBA" id="ARBA00023004"/>
    </source>
</evidence>